<dbReference type="InterPro" id="IPR003661">
    <property type="entry name" value="HisK_dim/P_dom"/>
</dbReference>
<proteinExistence type="inferred from homology"/>
<accession>A0A8S9T3G0</accession>
<dbReference type="PANTHER" id="PTHR45339:SF1">
    <property type="entry name" value="HYBRID SIGNAL TRANSDUCTION HISTIDINE KINASE J"/>
    <property type="match status" value="1"/>
</dbReference>
<keyword evidence="6" id="KW-0902">Two-component regulatory system</keyword>
<dbReference type="CDD" id="cd16922">
    <property type="entry name" value="HATPase_EvgS-ArcB-TorS-like"/>
    <property type="match status" value="1"/>
</dbReference>
<dbReference type="SUPFAM" id="SSF52172">
    <property type="entry name" value="CheY-like"/>
    <property type="match status" value="1"/>
</dbReference>
<evidence type="ECO:0000313" key="11">
    <source>
        <dbReference type="EMBL" id="KAF3886089.1"/>
    </source>
</evidence>
<evidence type="ECO:0000259" key="10">
    <source>
        <dbReference type="PROSITE" id="PS50110"/>
    </source>
</evidence>
<dbReference type="FunFam" id="3.30.565.10:FF:000010">
    <property type="entry name" value="Sensor histidine kinase RcsC"/>
    <property type="match status" value="1"/>
</dbReference>
<dbReference type="EMBL" id="JHEG04000001">
    <property type="protein sequence ID" value="KAF3886089.1"/>
    <property type="molecule type" value="Genomic_DNA"/>
</dbReference>
<dbReference type="InterPro" id="IPR003594">
    <property type="entry name" value="HATPase_dom"/>
</dbReference>
<dbReference type="InterPro" id="IPR004358">
    <property type="entry name" value="Sig_transdc_His_kin-like_C"/>
</dbReference>
<comment type="catalytic activity">
    <reaction evidence="1">
        <text>ATP + protein L-histidine = ADP + protein N-phospho-L-histidine.</text>
        <dbReference type="EC" id="2.7.13.3"/>
    </reaction>
</comment>
<dbReference type="InterPro" id="IPR036097">
    <property type="entry name" value="HisK_dim/P_sf"/>
</dbReference>
<gene>
    <name evidence="11" type="ORF">DA73_0400011860</name>
</gene>
<evidence type="ECO:0000256" key="3">
    <source>
        <dbReference type="ARBA" id="ARBA00012438"/>
    </source>
</evidence>
<dbReference type="PROSITE" id="PS50110">
    <property type="entry name" value="RESPONSE_REGULATORY"/>
    <property type="match status" value="1"/>
</dbReference>
<keyword evidence="12" id="KW-1185">Reference proteome</keyword>
<dbReference type="GO" id="GO:0000155">
    <property type="term" value="F:phosphorelay sensor kinase activity"/>
    <property type="evidence" value="ECO:0007669"/>
    <property type="project" value="InterPro"/>
</dbReference>
<dbReference type="Gene3D" id="3.40.50.2300">
    <property type="match status" value="1"/>
</dbReference>
<dbReference type="Pfam" id="PF02518">
    <property type="entry name" value="HATPase_c"/>
    <property type="match status" value="1"/>
</dbReference>
<name>A0A8S9T3G0_9CYAN</name>
<dbReference type="InterPro" id="IPR011006">
    <property type="entry name" value="CheY-like_superfamily"/>
</dbReference>
<evidence type="ECO:0000256" key="7">
    <source>
        <dbReference type="ARBA" id="ARBA00074306"/>
    </source>
</evidence>
<dbReference type="PRINTS" id="PR00344">
    <property type="entry name" value="BCTRLSENSOR"/>
</dbReference>
<evidence type="ECO:0000256" key="5">
    <source>
        <dbReference type="ARBA" id="ARBA00022777"/>
    </source>
</evidence>
<comment type="caution">
    <text evidence="11">The sequence shown here is derived from an EMBL/GenBank/DDBJ whole genome shotgun (WGS) entry which is preliminary data.</text>
</comment>
<comment type="caution">
    <text evidence="8">Lacks conserved residue(s) required for the propagation of feature annotation.</text>
</comment>
<comment type="similarity">
    <text evidence="2">In the N-terminal section; belongs to the phytochrome family.</text>
</comment>
<dbReference type="CDD" id="cd17546">
    <property type="entry name" value="REC_hyHK_CKI1_RcsC-like"/>
    <property type="match status" value="1"/>
</dbReference>
<reference evidence="11" key="1">
    <citation type="journal article" date="2015" name="Genome Announc.">
        <title>Draft Genome Sequence of Tolypothrix boutellei Strain VB521301.</title>
        <authorList>
            <person name="Chandrababunaidu M.M."/>
            <person name="Singh D."/>
            <person name="Sen D."/>
            <person name="Bhan S."/>
            <person name="Das S."/>
            <person name="Gupta A."/>
            <person name="Adhikary S.P."/>
            <person name="Tripathy S."/>
        </authorList>
    </citation>
    <scope>NUCLEOTIDE SEQUENCE</scope>
    <source>
        <strain evidence="11">VB521301</strain>
    </source>
</reference>
<evidence type="ECO:0000256" key="4">
    <source>
        <dbReference type="ARBA" id="ARBA00022553"/>
    </source>
</evidence>
<dbReference type="AlphaFoldDB" id="A0A8S9T3G0"/>
<keyword evidence="5" id="KW-0418">Kinase</keyword>
<dbReference type="SUPFAM" id="SSF55874">
    <property type="entry name" value="ATPase domain of HSP90 chaperone/DNA topoisomerase II/histidine kinase"/>
    <property type="match status" value="1"/>
</dbReference>
<evidence type="ECO:0000256" key="1">
    <source>
        <dbReference type="ARBA" id="ARBA00000085"/>
    </source>
</evidence>
<dbReference type="InterPro" id="IPR005467">
    <property type="entry name" value="His_kinase_dom"/>
</dbReference>
<dbReference type="Pfam" id="PF00072">
    <property type="entry name" value="Response_reg"/>
    <property type="match status" value="1"/>
</dbReference>
<dbReference type="Gene3D" id="1.10.287.130">
    <property type="match status" value="1"/>
</dbReference>
<evidence type="ECO:0000256" key="6">
    <source>
        <dbReference type="ARBA" id="ARBA00023012"/>
    </source>
</evidence>
<sequence length="498" mass="56316">MYLENNLNVQAAQCSLALQQEIIERRRAEEAAQAANRAKSVFLANMSHELRSPLNAILGFSQLMSRSNDLSPENRENVLAIVRNGEHLLRLIDQVLDLSKIEAGRITLNEKKFDLHQLLDDMKSMFQLTAYSKGLELSFHGEKEVPKYVHGDEVKLRQVLINLLSNALKFTTRGRVSLYVRGEEREMAPSYSLHFRISDTGCGIAESELDSIFEPFVQTPVGQEFPEGTGLGLTIARSLVHLMGGDISVSSCVGCGSTFQFYLPTCVVKTSPLNNQQAPRRVIALAPNQPQYRILLVDNHQDNRQLLVKLLSPLNFELQEARNEQESLAIWNDWKPHLIFMNLRMSVIDTIRRIRSRELQQNSSFKTKIIALSADVLEDKRSLFLSTGCDDFIRKPFQLEDIFEALHKHLGICYVCARDLALPQSNPTATNEAQVLTKDAINSLPKNLVANLRQAIIALDVESIRQFIHLISEFNPSLSQALDTLARNFQYDTLLDFI</sequence>
<dbReference type="Proteomes" id="UP000029738">
    <property type="component" value="Unassembled WGS sequence"/>
</dbReference>
<dbReference type="CDD" id="cd00082">
    <property type="entry name" value="HisKA"/>
    <property type="match status" value="1"/>
</dbReference>
<keyword evidence="5" id="KW-0808">Transferase</keyword>
<evidence type="ECO:0000256" key="8">
    <source>
        <dbReference type="PROSITE-ProRule" id="PRU00169"/>
    </source>
</evidence>
<evidence type="ECO:0000313" key="12">
    <source>
        <dbReference type="Proteomes" id="UP000029738"/>
    </source>
</evidence>
<dbReference type="Pfam" id="PF00512">
    <property type="entry name" value="HisKA"/>
    <property type="match status" value="1"/>
</dbReference>
<dbReference type="PANTHER" id="PTHR45339">
    <property type="entry name" value="HYBRID SIGNAL TRANSDUCTION HISTIDINE KINASE J"/>
    <property type="match status" value="1"/>
</dbReference>
<evidence type="ECO:0000256" key="2">
    <source>
        <dbReference type="ARBA" id="ARBA00006402"/>
    </source>
</evidence>
<dbReference type="SMART" id="SM00387">
    <property type="entry name" value="HATPase_c"/>
    <property type="match status" value="1"/>
</dbReference>
<evidence type="ECO:0000259" key="9">
    <source>
        <dbReference type="PROSITE" id="PS50109"/>
    </source>
</evidence>
<dbReference type="SUPFAM" id="SSF47384">
    <property type="entry name" value="Homodimeric domain of signal transducing histidine kinase"/>
    <property type="match status" value="1"/>
</dbReference>
<dbReference type="EC" id="2.7.13.3" evidence="3"/>
<dbReference type="OrthoDB" id="502671at2"/>
<dbReference type="Gene3D" id="3.30.565.10">
    <property type="entry name" value="Histidine kinase-like ATPase, C-terminal domain"/>
    <property type="match status" value="1"/>
</dbReference>
<reference evidence="11" key="2">
    <citation type="submission" date="2019-11" db="EMBL/GenBank/DDBJ databases">
        <title>Improved Assembly of Tolypothrix boutellei genome.</title>
        <authorList>
            <person name="Sarangi A.N."/>
            <person name="Mukherjee M."/>
            <person name="Ghosh S."/>
            <person name="Singh D."/>
            <person name="Das A."/>
            <person name="Kant S."/>
            <person name="Prusty A."/>
            <person name="Tripathy S."/>
        </authorList>
    </citation>
    <scope>NUCLEOTIDE SEQUENCE</scope>
    <source>
        <strain evidence="11">VB521301</strain>
    </source>
</reference>
<keyword evidence="4" id="KW-0597">Phosphoprotein</keyword>
<dbReference type="SMART" id="SM00448">
    <property type="entry name" value="REC"/>
    <property type="match status" value="1"/>
</dbReference>
<dbReference type="RefSeq" id="WP_050045701.1">
    <property type="nucleotide sequence ID" value="NZ_JHEG04000001.1"/>
</dbReference>
<dbReference type="InterPro" id="IPR036890">
    <property type="entry name" value="HATPase_C_sf"/>
</dbReference>
<dbReference type="InterPro" id="IPR001789">
    <property type="entry name" value="Sig_transdc_resp-reg_receiver"/>
</dbReference>
<feature type="domain" description="Response regulatory" evidence="10">
    <location>
        <begin position="293"/>
        <end position="410"/>
    </location>
</feature>
<feature type="domain" description="Histidine kinase" evidence="9">
    <location>
        <begin position="45"/>
        <end position="267"/>
    </location>
</feature>
<protein>
    <recommendedName>
        <fullName evidence="7">Circadian input-output histidine kinase CikA</fullName>
        <ecNumber evidence="3">2.7.13.3</ecNumber>
    </recommendedName>
</protein>
<dbReference type="SMART" id="SM00388">
    <property type="entry name" value="HisKA"/>
    <property type="match status" value="1"/>
</dbReference>
<dbReference type="PROSITE" id="PS50109">
    <property type="entry name" value="HIS_KIN"/>
    <property type="match status" value="1"/>
</dbReference>
<organism evidence="11 12">
    <name type="scientific">Tolypothrix bouteillei VB521301</name>
    <dbReference type="NCBI Taxonomy" id="1479485"/>
    <lineage>
        <taxon>Bacteria</taxon>
        <taxon>Bacillati</taxon>
        <taxon>Cyanobacteriota</taxon>
        <taxon>Cyanophyceae</taxon>
        <taxon>Nostocales</taxon>
        <taxon>Tolypothrichaceae</taxon>
        <taxon>Tolypothrix</taxon>
    </lineage>
</organism>